<dbReference type="SMART" id="SM00546">
    <property type="entry name" value="CUE"/>
    <property type="match status" value="1"/>
</dbReference>
<keyword evidence="4" id="KW-1185">Reference proteome</keyword>
<evidence type="ECO:0000259" key="2">
    <source>
        <dbReference type="PROSITE" id="PS51140"/>
    </source>
</evidence>
<keyword evidence="1" id="KW-0472">Membrane</keyword>
<dbReference type="Gene3D" id="1.10.8.10">
    <property type="entry name" value="DNA helicase RuvA subunit, C-terminal domain"/>
    <property type="match status" value="1"/>
</dbReference>
<reference evidence="3 4" key="1">
    <citation type="submission" date="2016-10" db="EMBL/GenBank/DDBJ databases">
        <title>The genome of Paramicrosporidium saccamoebae is the missing link in understanding Cryptomycota and Microsporidia evolution.</title>
        <authorList>
            <person name="Quandt C.A."/>
            <person name="Beaudet D."/>
            <person name="Corsaro D."/>
            <person name="Michel R."/>
            <person name="Corradi N."/>
            <person name="James T."/>
        </authorList>
    </citation>
    <scope>NUCLEOTIDE SEQUENCE [LARGE SCALE GENOMIC DNA]</scope>
    <source>
        <strain evidence="3 4">KSL3</strain>
    </source>
</reference>
<dbReference type="PROSITE" id="PS51140">
    <property type="entry name" value="CUE"/>
    <property type="match status" value="1"/>
</dbReference>
<name>A0A2H9TML5_9FUNG</name>
<keyword evidence="1" id="KW-1133">Transmembrane helix</keyword>
<comment type="caution">
    <text evidence="3">The sequence shown here is derived from an EMBL/GenBank/DDBJ whole genome shotgun (WGS) entry which is preliminary data.</text>
</comment>
<feature type="transmembrane region" description="Helical" evidence="1">
    <location>
        <begin position="6"/>
        <end position="22"/>
    </location>
</feature>
<evidence type="ECO:0000313" key="3">
    <source>
        <dbReference type="EMBL" id="PJF19018.1"/>
    </source>
</evidence>
<dbReference type="GO" id="GO:0043130">
    <property type="term" value="F:ubiquitin binding"/>
    <property type="evidence" value="ECO:0007669"/>
    <property type="project" value="InterPro"/>
</dbReference>
<dbReference type="Proteomes" id="UP000240830">
    <property type="component" value="Unassembled WGS sequence"/>
</dbReference>
<feature type="domain" description="CUE" evidence="2">
    <location>
        <begin position="33"/>
        <end position="75"/>
    </location>
</feature>
<sequence length="147" mass="16667">MSETIPVVVGLALTIVLVRWIFNNRMLEQPRAPPTEAINQLSTMFPNVPTSVIRSELVRGGSVQAAIERLLTISPSYPSRAPAPRANPTAQLLPDLVEEPPIKVDSETWTKDQSVREKLLVQRKQEMLLRARRGEKQKTDTLRWRSF</sequence>
<evidence type="ECO:0000313" key="4">
    <source>
        <dbReference type="Proteomes" id="UP000240830"/>
    </source>
</evidence>
<accession>A0A2H9TML5</accession>
<dbReference type="EMBL" id="MTSL01000087">
    <property type="protein sequence ID" value="PJF19018.1"/>
    <property type="molecule type" value="Genomic_DNA"/>
</dbReference>
<dbReference type="CDD" id="cd14279">
    <property type="entry name" value="CUE"/>
    <property type="match status" value="1"/>
</dbReference>
<evidence type="ECO:0000256" key="1">
    <source>
        <dbReference type="SAM" id="Phobius"/>
    </source>
</evidence>
<protein>
    <recommendedName>
        <fullName evidence="2">CUE domain-containing protein</fullName>
    </recommendedName>
</protein>
<dbReference type="InterPro" id="IPR009060">
    <property type="entry name" value="UBA-like_sf"/>
</dbReference>
<dbReference type="SUPFAM" id="SSF46934">
    <property type="entry name" value="UBA-like"/>
    <property type="match status" value="1"/>
</dbReference>
<keyword evidence="1" id="KW-0812">Transmembrane</keyword>
<dbReference type="AlphaFoldDB" id="A0A2H9TML5"/>
<gene>
    <name evidence="3" type="ORF">PSACC_01169</name>
</gene>
<feature type="non-terminal residue" evidence="3">
    <location>
        <position position="147"/>
    </location>
</feature>
<dbReference type="OrthoDB" id="3824970at2759"/>
<dbReference type="InterPro" id="IPR003892">
    <property type="entry name" value="CUE"/>
</dbReference>
<organism evidence="3 4">
    <name type="scientific">Paramicrosporidium saccamoebae</name>
    <dbReference type="NCBI Taxonomy" id="1246581"/>
    <lineage>
        <taxon>Eukaryota</taxon>
        <taxon>Fungi</taxon>
        <taxon>Fungi incertae sedis</taxon>
        <taxon>Cryptomycota</taxon>
        <taxon>Cryptomycota incertae sedis</taxon>
        <taxon>Paramicrosporidium</taxon>
    </lineage>
</organism>
<proteinExistence type="predicted"/>
<dbReference type="Pfam" id="PF02845">
    <property type="entry name" value="CUE"/>
    <property type="match status" value="1"/>
</dbReference>